<organism evidence="13 14">
    <name type="scientific">Bacillus mesophilus</name>
    <dbReference type="NCBI Taxonomy" id="1808955"/>
    <lineage>
        <taxon>Bacteria</taxon>
        <taxon>Bacillati</taxon>
        <taxon>Bacillota</taxon>
        <taxon>Bacilli</taxon>
        <taxon>Bacillales</taxon>
        <taxon>Bacillaceae</taxon>
        <taxon>Bacillus</taxon>
    </lineage>
</organism>
<sequence length="356" mass="39862">MRKRIVFTGGGSAGHVILNLALIPHFRKEGWEISYIGSVNGIERDLISKVDGVTYYPIATGKLRRYFDWKNVKDPFKVLKGTYQAYRLLRKLKPSVIFSKGGFVSVPVILAGKLNKVPSIIHESDVTPGLANKLAIPFSTKLCVTFKDTVKHIKESSKVVHTGAIVRDEIFKGSKEKGLKDFKFQQTKPVLLIMGGSLGSKKINEIVRASLQELLGFFQIVHICGKGNIKHSLHQPGYKQVEYLTDELPDVLAMTDIVISRAGSNSIFEFLALKKPMILIPLTKEQSRGDQIINAESFKKEGYAEVLQEGNLTKEGLVNKLEEVLQNKEIYLRNMEQYEGDFSVNPIISLINEVSK</sequence>
<evidence type="ECO:0000256" key="1">
    <source>
        <dbReference type="ARBA" id="ARBA00022475"/>
    </source>
</evidence>
<evidence type="ECO:0000256" key="8">
    <source>
        <dbReference type="ARBA" id="ARBA00023306"/>
    </source>
</evidence>
<dbReference type="GO" id="GO:0009252">
    <property type="term" value="P:peptidoglycan biosynthetic process"/>
    <property type="evidence" value="ECO:0007669"/>
    <property type="project" value="UniProtKB-UniRule"/>
</dbReference>
<evidence type="ECO:0000313" key="13">
    <source>
        <dbReference type="EMBL" id="NEY72740.1"/>
    </source>
</evidence>
<keyword evidence="7 10" id="KW-0472">Membrane</keyword>
<comment type="pathway">
    <text evidence="10">Cell wall biogenesis; peptidoglycan biosynthesis.</text>
</comment>
<dbReference type="InterPro" id="IPR004276">
    <property type="entry name" value="GlycoTrans_28_N"/>
</dbReference>
<keyword evidence="2 10" id="KW-0132">Cell division</keyword>
<dbReference type="SUPFAM" id="SSF53756">
    <property type="entry name" value="UDP-Glycosyltransferase/glycogen phosphorylase"/>
    <property type="match status" value="1"/>
</dbReference>
<dbReference type="NCBIfam" id="NF009102">
    <property type="entry name" value="PRK12446.1"/>
    <property type="match status" value="1"/>
</dbReference>
<keyword evidence="14" id="KW-1185">Reference proteome</keyword>
<dbReference type="Pfam" id="PF04101">
    <property type="entry name" value="Glyco_tran_28_C"/>
    <property type="match status" value="1"/>
</dbReference>
<dbReference type="GO" id="GO:0008360">
    <property type="term" value="P:regulation of cell shape"/>
    <property type="evidence" value="ECO:0007669"/>
    <property type="project" value="UniProtKB-KW"/>
</dbReference>
<dbReference type="GO" id="GO:0071555">
    <property type="term" value="P:cell wall organization"/>
    <property type="evidence" value="ECO:0007669"/>
    <property type="project" value="UniProtKB-KW"/>
</dbReference>
<proteinExistence type="inferred from homology"/>
<feature type="binding site" evidence="10">
    <location>
        <position position="167"/>
    </location>
    <ligand>
        <name>UDP-N-acetyl-alpha-D-glucosamine</name>
        <dbReference type="ChEBI" id="CHEBI:57705"/>
    </ligand>
</feature>
<evidence type="ECO:0000256" key="10">
    <source>
        <dbReference type="HAMAP-Rule" id="MF_00033"/>
    </source>
</evidence>
<dbReference type="GO" id="GO:0005975">
    <property type="term" value="P:carbohydrate metabolic process"/>
    <property type="evidence" value="ECO:0007669"/>
    <property type="project" value="InterPro"/>
</dbReference>
<evidence type="ECO:0000256" key="7">
    <source>
        <dbReference type="ARBA" id="ARBA00023136"/>
    </source>
</evidence>
<comment type="caution">
    <text evidence="10">Lacks conserved residue(s) required for the propagation of feature annotation.</text>
</comment>
<dbReference type="GO" id="GO:0050511">
    <property type="term" value="F:undecaprenyldiphospho-muramoylpentapeptide beta-N-acetylglucosaminyltransferase activity"/>
    <property type="evidence" value="ECO:0007669"/>
    <property type="project" value="UniProtKB-UniRule"/>
</dbReference>
<dbReference type="CDD" id="cd03785">
    <property type="entry name" value="GT28_MurG"/>
    <property type="match status" value="1"/>
</dbReference>
<comment type="subcellular location">
    <subcellularLocation>
        <location evidence="10">Cell membrane</location>
        <topology evidence="10">Peripheral membrane protein</topology>
        <orientation evidence="10">Cytoplasmic side</orientation>
    </subcellularLocation>
</comment>
<dbReference type="GO" id="GO:0005886">
    <property type="term" value="C:plasma membrane"/>
    <property type="evidence" value="ECO:0007669"/>
    <property type="project" value="UniProtKB-SubCell"/>
</dbReference>
<dbReference type="EC" id="2.4.1.227" evidence="10"/>
<keyword evidence="3 10" id="KW-0328">Glycosyltransferase</keyword>
<feature type="binding site" evidence="10">
    <location>
        <position position="291"/>
    </location>
    <ligand>
        <name>UDP-N-acetyl-alpha-D-glucosamine</name>
        <dbReference type="ChEBI" id="CHEBI:57705"/>
    </ligand>
</feature>
<evidence type="ECO:0000256" key="6">
    <source>
        <dbReference type="ARBA" id="ARBA00022984"/>
    </source>
</evidence>
<dbReference type="InterPro" id="IPR006009">
    <property type="entry name" value="GlcNAc_MurG"/>
</dbReference>
<evidence type="ECO:0000259" key="12">
    <source>
        <dbReference type="Pfam" id="PF04101"/>
    </source>
</evidence>
<keyword evidence="4 10" id="KW-0808">Transferase</keyword>
<dbReference type="NCBIfam" id="TIGR01133">
    <property type="entry name" value="murG"/>
    <property type="match status" value="1"/>
</dbReference>
<dbReference type="HAMAP" id="MF_00033">
    <property type="entry name" value="MurG"/>
    <property type="match status" value="1"/>
</dbReference>
<protein>
    <recommendedName>
        <fullName evidence="10">UDP-N-acetylglucosamine--N-acetylmuramyl-(pentapeptide) pyrophosphoryl-undecaprenol N-acetylglucosamine transferase</fullName>
        <ecNumber evidence="10">2.4.1.227</ecNumber>
    </recommendedName>
    <alternativeName>
        <fullName evidence="10">Undecaprenyl-PP-MurNAc-pentapeptide-UDPGlcNAc GlcNAc transferase</fullName>
    </alternativeName>
</protein>
<dbReference type="EMBL" id="JAAIWM010000004">
    <property type="protein sequence ID" value="NEY72740.1"/>
    <property type="molecule type" value="Genomic_DNA"/>
</dbReference>
<dbReference type="PANTHER" id="PTHR21015">
    <property type="entry name" value="UDP-N-ACETYLGLUCOSAMINE--N-ACETYLMURAMYL-(PENTAPEPTIDE) PYROPHOSPHORYL-UNDECAPRENOL N-ACETYLGLUCOSAMINE TRANSFERASE 1"/>
    <property type="match status" value="1"/>
</dbReference>
<keyword evidence="9 10" id="KW-0961">Cell wall biogenesis/degradation</keyword>
<dbReference type="PANTHER" id="PTHR21015:SF27">
    <property type="entry name" value="UDP-N-ACETYLGLUCOSAMINE--N-ACETYLMURAMYL-(PENTAPEPTIDE) PYROPHOSPHORYL-UNDECAPRENOL N-ACETYLGLUCOSAMINE TRANSFERASE"/>
    <property type="match status" value="1"/>
</dbReference>
<reference evidence="13 14" key="1">
    <citation type="submission" date="2020-02" db="EMBL/GenBank/DDBJ databases">
        <title>Bacillus aquiflavi sp. nov., isolated from yellow water of strong flavor Chinese baijiu in Yibin region of China.</title>
        <authorList>
            <person name="Xie J."/>
        </authorList>
    </citation>
    <scope>NUCLEOTIDE SEQUENCE [LARGE SCALE GENOMIC DNA]</scope>
    <source>
        <strain evidence="13 14">SA4</strain>
    </source>
</reference>
<feature type="domain" description="Glycosyl transferase family 28 C-terminal" evidence="12">
    <location>
        <begin position="190"/>
        <end position="337"/>
    </location>
</feature>
<dbReference type="GO" id="GO:0051301">
    <property type="term" value="P:cell division"/>
    <property type="evidence" value="ECO:0007669"/>
    <property type="project" value="UniProtKB-KW"/>
</dbReference>
<keyword evidence="5 10" id="KW-0133">Cell shape</keyword>
<evidence type="ECO:0000256" key="5">
    <source>
        <dbReference type="ARBA" id="ARBA00022960"/>
    </source>
</evidence>
<dbReference type="RefSeq" id="WP_163180190.1">
    <property type="nucleotide sequence ID" value="NZ_JAAIWM010000004.1"/>
</dbReference>
<comment type="catalytic activity">
    <reaction evidence="10">
        <text>di-trans,octa-cis-undecaprenyl diphospho-N-acetyl-alpha-D-muramoyl-L-alanyl-D-glutamyl-meso-2,6-diaminopimeloyl-D-alanyl-D-alanine + UDP-N-acetyl-alpha-D-glucosamine = di-trans,octa-cis-undecaprenyl diphospho-[N-acetyl-alpha-D-glucosaminyl-(1-&gt;4)]-N-acetyl-alpha-D-muramoyl-L-alanyl-D-glutamyl-meso-2,6-diaminopimeloyl-D-alanyl-D-alanine + UDP + H(+)</text>
        <dbReference type="Rhea" id="RHEA:31227"/>
        <dbReference type="ChEBI" id="CHEBI:15378"/>
        <dbReference type="ChEBI" id="CHEBI:57705"/>
        <dbReference type="ChEBI" id="CHEBI:58223"/>
        <dbReference type="ChEBI" id="CHEBI:61387"/>
        <dbReference type="ChEBI" id="CHEBI:61388"/>
        <dbReference type="EC" id="2.4.1.227"/>
    </reaction>
</comment>
<evidence type="ECO:0000256" key="4">
    <source>
        <dbReference type="ARBA" id="ARBA00022679"/>
    </source>
</evidence>
<evidence type="ECO:0000259" key="11">
    <source>
        <dbReference type="Pfam" id="PF03033"/>
    </source>
</evidence>
<gene>
    <name evidence="10" type="primary">murG</name>
    <name evidence="13" type="ORF">G4D63_13465</name>
</gene>
<evidence type="ECO:0000256" key="9">
    <source>
        <dbReference type="ARBA" id="ARBA00023316"/>
    </source>
</evidence>
<accession>A0A6M0QB04</accession>
<evidence type="ECO:0000256" key="3">
    <source>
        <dbReference type="ARBA" id="ARBA00022676"/>
    </source>
</evidence>
<keyword evidence="6 10" id="KW-0573">Peptidoglycan synthesis</keyword>
<feature type="binding site" evidence="10">
    <location>
        <position position="197"/>
    </location>
    <ligand>
        <name>UDP-N-acetyl-alpha-D-glucosamine</name>
        <dbReference type="ChEBI" id="CHEBI:57705"/>
    </ligand>
</feature>
<keyword evidence="1 10" id="KW-1003">Cell membrane</keyword>
<dbReference type="InterPro" id="IPR007235">
    <property type="entry name" value="Glyco_trans_28_C"/>
</dbReference>
<keyword evidence="8 10" id="KW-0131">Cell cycle</keyword>
<evidence type="ECO:0000313" key="14">
    <source>
        <dbReference type="Proteomes" id="UP000481043"/>
    </source>
</evidence>
<feature type="binding site" evidence="10">
    <location>
        <begin position="12"/>
        <end position="14"/>
    </location>
    <ligand>
        <name>UDP-N-acetyl-alpha-D-glucosamine</name>
        <dbReference type="ChEBI" id="CHEBI:57705"/>
    </ligand>
</feature>
<dbReference type="Gene3D" id="3.40.50.2000">
    <property type="entry name" value="Glycogen Phosphorylase B"/>
    <property type="match status" value="2"/>
</dbReference>
<dbReference type="Pfam" id="PF03033">
    <property type="entry name" value="Glyco_transf_28"/>
    <property type="match status" value="1"/>
</dbReference>
<name>A0A6M0QB04_9BACI</name>
<feature type="domain" description="Glycosyltransferase family 28 N-terminal" evidence="11">
    <location>
        <begin position="5"/>
        <end position="141"/>
    </location>
</feature>
<dbReference type="UniPathway" id="UPA00219"/>
<evidence type="ECO:0000256" key="2">
    <source>
        <dbReference type="ARBA" id="ARBA00022618"/>
    </source>
</evidence>
<dbReference type="Proteomes" id="UP000481043">
    <property type="component" value="Unassembled WGS sequence"/>
</dbReference>
<comment type="caution">
    <text evidence="13">The sequence shown here is derived from an EMBL/GenBank/DDBJ whole genome shotgun (WGS) entry which is preliminary data.</text>
</comment>
<comment type="similarity">
    <text evidence="10">Belongs to the glycosyltransferase 28 family. MurG subfamily.</text>
</comment>
<comment type="function">
    <text evidence="10">Cell wall formation. Catalyzes the transfer of a GlcNAc subunit on undecaprenyl-pyrophosphoryl-MurNAc-pentapeptide (lipid intermediate I) to form undecaprenyl-pyrophosphoryl-MurNAc-(pentapeptide)GlcNAc (lipid intermediate II).</text>
</comment>
<dbReference type="AlphaFoldDB" id="A0A6M0QB04"/>